<accession>A0A8H6WSX3</accession>
<comment type="caution">
    <text evidence="2">The sequence shown here is derived from an EMBL/GenBank/DDBJ whole genome shotgun (WGS) entry which is preliminary data.</text>
</comment>
<sequence length="438" mass="49040">MEDQYYPATSFREEYPFLWENLLPQQPPAGYQEPLAAPQYFHDTSHDFYGPPVANAPYLHVPRTPIAPYFTQPPVIEPSAPKPKAKQATKASKEPDELKYTGRDLRDIVETALEVQLFTAKHGEKGKKLVEFGTAVRKLGVKGSDTVLKSRLLEVLAYHEDPASAPAPIVKAIQGTSFEITLGAPLDRLAAERRSYADKTDADKEKMLKEAAENKRGGNIIRNASMVASRRTAARRAEESAEESDGDDVEVLDTAPPARGAVPPLSTPARLRSLPPLRDDPTTRSSASGTMQRRRAHLPPRPSQLKTEPEPPTIPTHPVAKSVTKQRGIKLETPVHSIPRSSRKSSSKKHTKDDSDIENSPPTPRKTKRVRRNGSFDLEAHLLEERKLRLEERKHRNEFEERLLGQVRQSNADFNKLAESTQTFQTEFLGILHNIFKN</sequence>
<feature type="region of interest" description="Disordered" evidence="1">
    <location>
        <begin position="211"/>
        <end position="374"/>
    </location>
</feature>
<feature type="region of interest" description="Disordered" evidence="1">
    <location>
        <begin position="73"/>
        <end position="99"/>
    </location>
</feature>
<evidence type="ECO:0000313" key="2">
    <source>
        <dbReference type="EMBL" id="KAF7328546.1"/>
    </source>
</evidence>
<dbReference type="EMBL" id="JACAZI010000035">
    <property type="protein sequence ID" value="KAF7328546.1"/>
    <property type="molecule type" value="Genomic_DNA"/>
</dbReference>
<feature type="compositionally biased region" description="Acidic residues" evidence="1">
    <location>
        <begin position="240"/>
        <end position="251"/>
    </location>
</feature>
<reference evidence="2" key="1">
    <citation type="submission" date="2020-05" db="EMBL/GenBank/DDBJ databases">
        <title>Mycena genomes resolve the evolution of fungal bioluminescence.</title>
        <authorList>
            <person name="Tsai I.J."/>
        </authorList>
    </citation>
    <scope>NUCLEOTIDE SEQUENCE</scope>
    <source>
        <strain evidence="2">CCC161011</strain>
    </source>
</reference>
<keyword evidence="3" id="KW-1185">Reference proteome</keyword>
<dbReference type="Proteomes" id="UP000620124">
    <property type="component" value="Unassembled WGS sequence"/>
</dbReference>
<protein>
    <submittedName>
        <fullName evidence="2">Uncharacterized protein</fullName>
    </submittedName>
</protein>
<gene>
    <name evidence="2" type="ORF">MVEN_02542300</name>
</gene>
<evidence type="ECO:0000313" key="3">
    <source>
        <dbReference type="Proteomes" id="UP000620124"/>
    </source>
</evidence>
<dbReference type="OrthoDB" id="3065063at2759"/>
<name>A0A8H6WSX3_9AGAR</name>
<feature type="compositionally biased region" description="Basic residues" evidence="1">
    <location>
        <begin position="341"/>
        <end position="350"/>
    </location>
</feature>
<evidence type="ECO:0000256" key="1">
    <source>
        <dbReference type="SAM" id="MobiDB-lite"/>
    </source>
</evidence>
<dbReference type="AlphaFoldDB" id="A0A8H6WSX3"/>
<organism evidence="2 3">
    <name type="scientific">Mycena venus</name>
    <dbReference type="NCBI Taxonomy" id="2733690"/>
    <lineage>
        <taxon>Eukaryota</taxon>
        <taxon>Fungi</taxon>
        <taxon>Dikarya</taxon>
        <taxon>Basidiomycota</taxon>
        <taxon>Agaricomycotina</taxon>
        <taxon>Agaricomycetes</taxon>
        <taxon>Agaricomycetidae</taxon>
        <taxon>Agaricales</taxon>
        <taxon>Marasmiineae</taxon>
        <taxon>Mycenaceae</taxon>
        <taxon>Mycena</taxon>
    </lineage>
</organism>
<proteinExistence type="predicted"/>